<proteinExistence type="predicted"/>
<gene>
    <name evidence="1" type="ORF">O6H91_23G017800</name>
</gene>
<dbReference type="Proteomes" id="UP001162992">
    <property type="component" value="Chromosome 23"/>
</dbReference>
<dbReference type="EMBL" id="CM055114">
    <property type="protein sequence ID" value="KAJ7513875.1"/>
    <property type="molecule type" value="Genomic_DNA"/>
</dbReference>
<sequence>MIQDYTQSADVGRVEAPKVTQCDENCGDTCDNTRIYISGLPVDVTVDELRDLFGGIGQVARLKRKRGYKDQWPWSIKLYTDESGNNKGDAVLTYEDPSAAHSAGGFFSGYVLRGNRITVTMAEKSAPRPPVDYRGSRGGSGNNGYGGGGGYGSRGGGFGRGRGFSGGGPDRHDGGSYRSRPY</sequence>
<organism evidence="1 2">
    <name type="scientific">Diphasiastrum complanatum</name>
    <name type="common">Issler's clubmoss</name>
    <name type="synonym">Lycopodium complanatum</name>
    <dbReference type="NCBI Taxonomy" id="34168"/>
    <lineage>
        <taxon>Eukaryota</taxon>
        <taxon>Viridiplantae</taxon>
        <taxon>Streptophyta</taxon>
        <taxon>Embryophyta</taxon>
        <taxon>Tracheophyta</taxon>
        <taxon>Lycopodiopsida</taxon>
        <taxon>Lycopodiales</taxon>
        <taxon>Lycopodiaceae</taxon>
        <taxon>Lycopodioideae</taxon>
        <taxon>Diphasiastrum</taxon>
    </lineage>
</organism>
<evidence type="ECO:0000313" key="1">
    <source>
        <dbReference type="EMBL" id="KAJ7513875.1"/>
    </source>
</evidence>
<reference evidence="2" key="1">
    <citation type="journal article" date="2024" name="Proc. Natl. Acad. Sci. U.S.A.">
        <title>Extraordinary preservation of gene collinearity over three hundred million years revealed in homosporous lycophytes.</title>
        <authorList>
            <person name="Li C."/>
            <person name="Wickell D."/>
            <person name="Kuo L.Y."/>
            <person name="Chen X."/>
            <person name="Nie B."/>
            <person name="Liao X."/>
            <person name="Peng D."/>
            <person name="Ji J."/>
            <person name="Jenkins J."/>
            <person name="Williams M."/>
            <person name="Shu S."/>
            <person name="Plott C."/>
            <person name="Barry K."/>
            <person name="Rajasekar S."/>
            <person name="Grimwood J."/>
            <person name="Han X."/>
            <person name="Sun S."/>
            <person name="Hou Z."/>
            <person name="He W."/>
            <person name="Dai G."/>
            <person name="Sun C."/>
            <person name="Schmutz J."/>
            <person name="Leebens-Mack J.H."/>
            <person name="Li F.W."/>
            <person name="Wang L."/>
        </authorList>
    </citation>
    <scope>NUCLEOTIDE SEQUENCE [LARGE SCALE GENOMIC DNA]</scope>
    <source>
        <strain evidence="2">cv. PW_Plant_1</strain>
    </source>
</reference>
<accession>A0ACC2A8N3</accession>
<evidence type="ECO:0000313" key="2">
    <source>
        <dbReference type="Proteomes" id="UP001162992"/>
    </source>
</evidence>
<protein>
    <submittedName>
        <fullName evidence="1">Uncharacterized protein</fullName>
    </submittedName>
</protein>
<name>A0ACC2A8N3_DIPCM</name>
<comment type="caution">
    <text evidence="1">The sequence shown here is derived from an EMBL/GenBank/DDBJ whole genome shotgun (WGS) entry which is preliminary data.</text>
</comment>
<keyword evidence="2" id="KW-1185">Reference proteome</keyword>